<evidence type="ECO:0000256" key="2">
    <source>
        <dbReference type="SAM" id="MobiDB-lite"/>
    </source>
</evidence>
<keyword evidence="1" id="KW-0732">Signal</keyword>
<dbReference type="HOGENOM" id="CLU_280438_0_0_11"/>
<feature type="region of interest" description="Disordered" evidence="2">
    <location>
        <begin position="31"/>
        <end position="56"/>
    </location>
</feature>
<dbReference type="STRING" id="1032480.MLP_32320"/>
<dbReference type="AlphaFoldDB" id="F5XLI0"/>
<dbReference type="InterPro" id="IPR028994">
    <property type="entry name" value="Integrin_alpha_N"/>
</dbReference>
<name>F5XLI0_MICPN</name>
<evidence type="ECO:0000313" key="4">
    <source>
        <dbReference type="Proteomes" id="UP000007947"/>
    </source>
</evidence>
<evidence type="ECO:0000256" key="1">
    <source>
        <dbReference type="ARBA" id="ARBA00022729"/>
    </source>
</evidence>
<sequence length="1120" mass="123164">MTRTRRRSISAWIAALLGLMLVITLVPAAEAKPDRKPRPKPSPTVSAPAPAPALTCPNPNPDLDYLCAKGPTYNIPALTDLNGWNDDHPEHFANIRYGDLNGDGADEMVARGATGIQVYRFDAALGQWSQIKIDPILSDADGWNKQAYWSTLQVGDVTGDGKAEVVIRGPKGIIAYRYVPGATRDVASWEQLAGNPPLSDPTKDNDPDNYLTMKLVPLGSPEGSTKKNVLYRLKTGVVLFRWVEGVWEQSSLNASFNDEAGYTNAAYYSTIHEYDTKTLIARSPHGVVTYTFDGTESRADGWGAWYFGTEPGQAGPFNGNPYDNSEFYSTVKPIRGLSAAASVAGRVPGGLVIQTLQPDNTWQTSPTLNIGADSMWSQAQHWGTFRVADVDGDGREDVLARSSTGLQVWSFDPDTNAWSTWSSGVPALTDDLWSNPSRFSTIDTPRLDPASTAHALVARGTHGVRTWRLDPASKTFARYRPYGNFPTLDQPALVAAQQLLELAIPVRNTYMSANIDNTALQLKQYMDDLVARCNGQPISENPNRYETCTPPNGSGVSVDSWTTTSNQLISELYWASQAVTHFDHLSDLKNALFVDENSEFPSIVDDLKLGQAQSIRAPAPSKPGPDLLGLFEGVADLAAPVMALIPGGEGGSILLELTAAALAITASTTPESDPDDHSVNDEFTPTYNEVQKTIATNQQHMQDAINNHKHHVLADYGLLSTVGHQVSAQVWILDQDGLLSVSRYAFTRWVYNKFLPALWDRWQVSKCMDLTTVAVRDRDRVDWFNWGCASAQPGERPPIYVGEIQNKWVNETLVESWYPTLPGEPPNELEIDFTSWDGYHSRGRPCTGPDNALFSLKPDSWGAYGYSCDFRNNYLTGPYFMTTYILRTPVSKECSYDGVGTGRWEYGDCTLGIGLDELNSWGFATRTCDYWRNTYQNGSHDGEECFNAQPASGVTVASAILRGSNSGQVSASFTDTIPKGFDLRRAKVELFKVLHEEGGSGGLVNTSKGEDVFPQTVRLKKASKKKAEFTIRGKPSIKGTLKVRGDQLAVQLKITGSKFDEAQRCATQSSTHLNTHILVTDKRGRYVQIYGSAPWTCVKDKKDRLVRLEYGTTASTKRTR</sequence>
<dbReference type="KEGG" id="mph:MLP_32320"/>
<gene>
    <name evidence="3" type="ordered locus">MLP_32320</name>
</gene>
<dbReference type="Pfam" id="PF13517">
    <property type="entry name" value="FG-GAP_3"/>
    <property type="match status" value="1"/>
</dbReference>
<dbReference type="RefSeq" id="WP_013864109.1">
    <property type="nucleotide sequence ID" value="NC_015635.1"/>
</dbReference>
<accession>F5XLI0</accession>
<keyword evidence="4" id="KW-1185">Reference proteome</keyword>
<dbReference type="InterPro" id="IPR013517">
    <property type="entry name" value="FG-GAP"/>
</dbReference>
<reference evidence="3 4" key="1">
    <citation type="submission" date="2011-05" db="EMBL/GenBank/DDBJ databases">
        <title>Whole genome sequence of Microlunatus phosphovorus NM-1.</title>
        <authorList>
            <person name="Hosoyama A."/>
            <person name="Sasaki K."/>
            <person name="Harada T."/>
            <person name="Igarashi R."/>
            <person name="Kawakoshi A."/>
            <person name="Sasagawa M."/>
            <person name="Fukada J."/>
            <person name="Nakamura S."/>
            <person name="Katano Y."/>
            <person name="Hanada S."/>
            <person name="Kamagata Y."/>
            <person name="Nakamura N."/>
            <person name="Yamazaki S."/>
            <person name="Fujita N."/>
        </authorList>
    </citation>
    <scope>NUCLEOTIDE SEQUENCE [LARGE SCALE GENOMIC DNA]</scope>
    <source>
        <strain evidence="4">ATCC 700054 / DSM 10555 / JCM 9379 / NBRC 101784 / NCIMB 13414 / VKM Ac-1990 / NM-1</strain>
    </source>
</reference>
<dbReference type="Proteomes" id="UP000007947">
    <property type="component" value="Chromosome"/>
</dbReference>
<protein>
    <recommendedName>
        <fullName evidence="5">Insecticide toxin TcdB middle/N-terminal domain-containing protein</fullName>
    </recommendedName>
</protein>
<organism evidence="3 4">
    <name type="scientific">Microlunatus phosphovorus (strain ATCC 700054 / DSM 10555 / JCM 9379 / NBRC 101784 / NCIMB 13414 / VKM Ac-1990 / NM-1)</name>
    <dbReference type="NCBI Taxonomy" id="1032480"/>
    <lineage>
        <taxon>Bacteria</taxon>
        <taxon>Bacillati</taxon>
        <taxon>Actinomycetota</taxon>
        <taxon>Actinomycetes</taxon>
        <taxon>Propionibacteriales</taxon>
        <taxon>Propionibacteriaceae</taxon>
        <taxon>Microlunatus</taxon>
    </lineage>
</organism>
<proteinExistence type="predicted"/>
<dbReference type="EMBL" id="AP012204">
    <property type="protein sequence ID" value="BAK36246.1"/>
    <property type="molecule type" value="Genomic_DNA"/>
</dbReference>
<dbReference type="SUPFAM" id="SSF69318">
    <property type="entry name" value="Integrin alpha N-terminal domain"/>
    <property type="match status" value="1"/>
</dbReference>
<dbReference type="OrthoDB" id="99430at2"/>
<evidence type="ECO:0008006" key="5">
    <source>
        <dbReference type="Google" id="ProtNLM"/>
    </source>
</evidence>
<evidence type="ECO:0000313" key="3">
    <source>
        <dbReference type="EMBL" id="BAK36246.1"/>
    </source>
</evidence>